<sequence>MVKSPVPETDKGPLRRSRRTESVPLLSTPSSSTATKRSRKKSYLLSVSSVSDERQPWLKEQFLPLTPPTLLGCRGDVDRIKGIAPLIRRLIYQAKSNVLALTFSNLITFSETNGRLARQNRRSMRAQKRNNALQQEIQHNADPILAVQNNTVNVVDSERGNDQADNRRIARALRMERLINKRVATTKKC</sequence>
<keyword evidence="3" id="KW-1185">Reference proteome</keyword>
<feature type="region of interest" description="Disordered" evidence="1">
    <location>
        <begin position="1"/>
        <end position="39"/>
    </location>
</feature>
<reference evidence="2 3" key="1">
    <citation type="submission" date="2021-05" db="EMBL/GenBank/DDBJ databases">
        <title>Genome Assembly of Synthetic Allotetraploid Brassica napus Reveals Homoeologous Exchanges between Subgenomes.</title>
        <authorList>
            <person name="Davis J.T."/>
        </authorList>
    </citation>
    <scope>NUCLEOTIDE SEQUENCE [LARGE SCALE GENOMIC DNA]</scope>
    <source>
        <strain evidence="3">cv. Da-Ae</strain>
        <tissue evidence="2">Seedling</tissue>
    </source>
</reference>
<comment type="caution">
    <text evidence="2">The sequence shown here is derived from an EMBL/GenBank/DDBJ whole genome shotgun (WGS) entry which is preliminary data.</text>
</comment>
<name>A0ABQ7X7P4_BRANA</name>
<gene>
    <name evidence="2" type="ORF">HID58_094338</name>
</gene>
<feature type="compositionally biased region" description="Low complexity" evidence="1">
    <location>
        <begin position="24"/>
        <end position="35"/>
    </location>
</feature>
<dbReference type="EMBL" id="JAGKQM010001371">
    <property type="protein sequence ID" value="KAH0851946.1"/>
    <property type="molecule type" value="Genomic_DNA"/>
</dbReference>
<evidence type="ECO:0000313" key="2">
    <source>
        <dbReference type="EMBL" id="KAH0851946.1"/>
    </source>
</evidence>
<evidence type="ECO:0000256" key="1">
    <source>
        <dbReference type="SAM" id="MobiDB-lite"/>
    </source>
</evidence>
<evidence type="ECO:0000313" key="3">
    <source>
        <dbReference type="Proteomes" id="UP000824890"/>
    </source>
</evidence>
<proteinExistence type="predicted"/>
<organism evidence="2 3">
    <name type="scientific">Brassica napus</name>
    <name type="common">Rape</name>
    <dbReference type="NCBI Taxonomy" id="3708"/>
    <lineage>
        <taxon>Eukaryota</taxon>
        <taxon>Viridiplantae</taxon>
        <taxon>Streptophyta</taxon>
        <taxon>Embryophyta</taxon>
        <taxon>Tracheophyta</taxon>
        <taxon>Spermatophyta</taxon>
        <taxon>Magnoliopsida</taxon>
        <taxon>eudicotyledons</taxon>
        <taxon>Gunneridae</taxon>
        <taxon>Pentapetalae</taxon>
        <taxon>rosids</taxon>
        <taxon>malvids</taxon>
        <taxon>Brassicales</taxon>
        <taxon>Brassicaceae</taxon>
        <taxon>Brassiceae</taxon>
        <taxon>Brassica</taxon>
    </lineage>
</organism>
<accession>A0ABQ7X7P4</accession>
<protein>
    <submittedName>
        <fullName evidence="2">Uncharacterized protein</fullName>
    </submittedName>
</protein>
<dbReference type="Proteomes" id="UP000824890">
    <property type="component" value="Unassembled WGS sequence"/>
</dbReference>